<evidence type="ECO:0008006" key="3">
    <source>
        <dbReference type="Google" id="ProtNLM"/>
    </source>
</evidence>
<reference evidence="1 2" key="1">
    <citation type="submission" date="2020-02" db="EMBL/GenBank/DDBJ databases">
        <authorList>
            <person name="Hogendoorn C."/>
        </authorList>
    </citation>
    <scope>NUCLEOTIDE SEQUENCE [LARGE SCALE GENOMIC DNA]</scope>
    <source>
        <strain evidence="1">R501</strain>
    </source>
</reference>
<proteinExistence type="predicted"/>
<dbReference type="AlphaFoldDB" id="A0A6F8ZEJ1"/>
<accession>A0A6F8ZEJ1</accession>
<protein>
    <recommendedName>
        <fullName evidence="3">Peptidase S9 prolyl oligopeptidase catalytic domain-containing protein</fullName>
    </recommendedName>
</protein>
<dbReference type="Proteomes" id="UP000503399">
    <property type="component" value="Chromosome"/>
</dbReference>
<organism evidence="1 2">
    <name type="scientific">Candidatus Hydrogenisulfobacillus filiaventi</name>
    <dbReference type="NCBI Taxonomy" id="2707344"/>
    <lineage>
        <taxon>Bacteria</taxon>
        <taxon>Bacillati</taxon>
        <taxon>Bacillota</taxon>
        <taxon>Clostridia</taxon>
        <taxon>Eubacteriales</taxon>
        <taxon>Clostridiales Family XVII. Incertae Sedis</taxon>
        <taxon>Candidatus Hydrogenisulfobacillus</taxon>
    </lineage>
</organism>
<dbReference type="SUPFAM" id="SSF53474">
    <property type="entry name" value="alpha/beta-Hydrolases"/>
    <property type="match status" value="1"/>
</dbReference>
<dbReference type="KEGG" id="hfv:R50_0681"/>
<dbReference type="InterPro" id="IPR029058">
    <property type="entry name" value="AB_hydrolase_fold"/>
</dbReference>
<dbReference type="Gene3D" id="3.40.50.1820">
    <property type="entry name" value="alpha/beta hydrolase"/>
    <property type="match status" value="1"/>
</dbReference>
<sequence>MRTVTVEGVPFRATEGLEDTTRPVVVVVPELGPRDAGPELWTPARPDRWVVAYWDLPLLRERREELLPKLVYEPLYSVYIPVWEAARREMAAVLEAWGERPVGLIGFGDGGMLAMWIAADNRARNVRAVVSVSGSPTLEFLKDRYPDAGWPAEEAKKTLGDWDITYRVPRIGSAAVLLLHGAQDHTLREDWDEEFYLMATTVTKYPERWDYRRLEGLPHDWRDAADPAQQAAVAEARAQVEAWLETYLTP</sequence>
<dbReference type="EMBL" id="LR778114">
    <property type="protein sequence ID" value="CAB1128187.1"/>
    <property type="molecule type" value="Genomic_DNA"/>
</dbReference>
<evidence type="ECO:0000313" key="2">
    <source>
        <dbReference type="Proteomes" id="UP000503399"/>
    </source>
</evidence>
<evidence type="ECO:0000313" key="1">
    <source>
        <dbReference type="EMBL" id="CAB1128187.1"/>
    </source>
</evidence>
<keyword evidence="2" id="KW-1185">Reference proteome</keyword>
<name>A0A6F8ZEJ1_9FIRM</name>
<gene>
    <name evidence="1" type="ORF">R50_0681</name>
</gene>